<evidence type="ECO:0000256" key="1">
    <source>
        <dbReference type="SAM" id="Phobius"/>
    </source>
</evidence>
<dbReference type="AlphaFoldDB" id="A0A0S2KMQ4"/>
<proteinExistence type="predicted"/>
<evidence type="ECO:0000313" key="2">
    <source>
        <dbReference type="EMBL" id="ALO49379.1"/>
    </source>
</evidence>
<keyword evidence="3" id="KW-1185">Reference proteome</keyword>
<accession>A0A0S2KMQ4</accession>
<dbReference type="Proteomes" id="UP000056252">
    <property type="component" value="Chromosome"/>
</dbReference>
<feature type="transmembrane region" description="Helical" evidence="1">
    <location>
        <begin position="77"/>
        <end position="96"/>
    </location>
</feature>
<sequence>MIMNLFQVRKPRGFHHIYIYVDERKERLQKIEQCARRDLGMLNEECDRKNRIAGTFVAATHHLQKYRQKGAVGKKRMSFKGLILLLIVLLFVWFYLVEL</sequence>
<dbReference type="RefSeq" id="WP_051559097.1">
    <property type="nucleotide sequence ID" value="NZ_CP013195.1"/>
</dbReference>
<dbReference type="STRING" id="76123.AS203_09990"/>
<keyword evidence="1" id="KW-0472">Membrane</keyword>
<keyword evidence="1" id="KW-0812">Transmembrane</keyword>
<name>A0A0S2KMQ4_9BACT</name>
<dbReference type="KEGG" id="peo:AS203_09990"/>
<organism evidence="2 3">
    <name type="scientific">Hoylesella enoeca</name>
    <dbReference type="NCBI Taxonomy" id="76123"/>
    <lineage>
        <taxon>Bacteria</taxon>
        <taxon>Pseudomonadati</taxon>
        <taxon>Bacteroidota</taxon>
        <taxon>Bacteroidia</taxon>
        <taxon>Bacteroidales</taxon>
        <taxon>Prevotellaceae</taxon>
        <taxon>Hoylesella</taxon>
    </lineage>
</organism>
<protein>
    <submittedName>
        <fullName evidence="2">Uncharacterized protein</fullName>
    </submittedName>
</protein>
<evidence type="ECO:0000313" key="3">
    <source>
        <dbReference type="Proteomes" id="UP000056252"/>
    </source>
</evidence>
<keyword evidence="1" id="KW-1133">Transmembrane helix</keyword>
<gene>
    <name evidence="2" type="ORF">AS203_09990</name>
</gene>
<reference evidence="3" key="1">
    <citation type="submission" date="2015-11" db="EMBL/GenBank/DDBJ databases">
        <authorList>
            <person name="Holder M.E."/>
            <person name="Ajami N.J."/>
            <person name="Petrosino J.F."/>
        </authorList>
    </citation>
    <scope>NUCLEOTIDE SEQUENCE [LARGE SCALE GENOMIC DNA]</scope>
    <source>
        <strain evidence="3">F0113</strain>
    </source>
</reference>
<dbReference type="EMBL" id="CP013195">
    <property type="protein sequence ID" value="ALO49379.1"/>
    <property type="molecule type" value="Genomic_DNA"/>
</dbReference>
<dbReference type="eggNOG" id="ENOG5033AUP">
    <property type="taxonomic scope" value="Bacteria"/>
</dbReference>